<evidence type="ECO:0000313" key="2">
    <source>
        <dbReference type="Proteomes" id="UP000541421"/>
    </source>
</evidence>
<dbReference type="EMBL" id="JABGBO010000004">
    <property type="protein sequence ID" value="NOL49425.1"/>
    <property type="molecule type" value="Genomic_DNA"/>
</dbReference>
<keyword evidence="2" id="KW-1185">Reference proteome</keyword>
<sequence length="37" mass="4143">MSSKVVFIVLLLISKFKLRALTSYIIVTDKTMIGDVV</sequence>
<organism evidence="1 2">
    <name type="scientific">Pelistega europaea</name>
    <dbReference type="NCBI Taxonomy" id="106147"/>
    <lineage>
        <taxon>Bacteria</taxon>
        <taxon>Pseudomonadati</taxon>
        <taxon>Pseudomonadota</taxon>
        <taxon>Betaproteobacteria</taxon>
        <taxon>Burkholderiales</taxon>
        <taxon>Alcaligenaceae</taxon>
        <taxon>Pelistega</taxon>
    </lineage>
</organism>
<evidence type="ECO:0000313" key="1">
    <source>
        <dbReference type="EMBL" id="NOL49425.1"/>
    </source>
</evidence>
<gene>
    <name evidence="1" type="ORF">HKX40_04645</name>
</gene>
<dbReference type="AlphaFoldDB" id="A0A7Y4P659"/>
<name>A0A7Y4P659_9BURK</name>
<accession>A0A7Y4P659</accession>
<proteinExistence type="predicted"/>
<reference evidence="1 2" key="1">
    <citation type="submission" date="2020-05" db="EMBL/GenBank/DDBJ databases">
        <authorList>
            <person name="Niu N."/>
        </authorList>
    </citation>
    <scope>NUCLEOTIDE SEQUENCE [LARGE SCALE GENOMIC DNA]</scope>
    <source>
        <strain evidence="1 2">LMG10982</strain>
    </source>
</reference>
<protein>
    <submittedName>
        <fullName evidence="1">Uncharacterized protein</fullName>
    </submittedName>
</protein>
<comment type="caution">
    <text evidence="1">The sequence shown here is derived from an EMBL/GenBank/DDBJ whole genome shotgun (WGS) entry which is preliminary data.</text>
</comment>
<dbReference type="Proteomes" id="UP000541421">
    <property type="component" value="Unassembled WGS sequence"/>
</dbReference>